<name>A0ABD3A0E0_9GENT</name>
<organism evidence="4 5">
    <name type="scientific">Cinchona calisaya</name>
    <dbReference type="NCBI Taxonomy" id="153742"/>
    <lineage>
        <taxon>Eukaryota</taxon>
        <taxon>Viridiplantae</taxon>
        <taxon>Streptophyta</taxon>
        <taxon>Embryophyta</taxon>
        <taxon>Tracheophyta</taxon>
        <taxon>Spermatophyta</taxon>
        <taxon>Magnoliopsida</taxon>
        <taxon>eudicotyledons</taxon>
        <taxon>Gunneridae</taxon>
        <taxon>Pentapetalae</taxon>
        <taxon>asterids</taxon>
        <taxon>lamiids</taxon>
        <taxon>Gentianales</taxon>
        <taxon>Rubiaceae</taxon>
        <taxon>Cinchonoideae</taxon>
        <taxon>Cinchoneae</taxon>
        <taxon>Cinchona</taxon>
    </lineage>
</organism>
<dbReference type="CDD" id="cd18186">
    <property type="entry name" value="BTB_POZ_ZBTB_KLHL-like"/>
    <property type="match status" value="1"/>
</dbReference>
<evidence type="ECO:0000313" key="5">
    <source>
        <dbReference type="Proteomes" id="UP001630127"/>
    </source>
</evidence>
<dbReference type="EMBL" id="JBJUIK010000007">
    <property type="protein sequence ID" value="KAL3524035.1"/>
    <property type="molecule type" value="Genomic_DNA"/>
</dbReference>
<dbReference type="Gene3D" id="3.30.710.10">
    <property type="entry name" value="Potassium Channel Kv1.1, Chain A"/>
    <property type="match status" value="1"/>
</dbReference>
<reference evidence="4 5" key="1">
    <citation type="submission" date="2024-11" db="EMBL/GenBank/DDBJ databases">
        <title>A near-complete genome assembly of Cinchona calisaya.</title>
        <authorList>
            <person name="Lian D.C."/>
            <person name="Zhao X.W."/>
            <person name="Wei L."/>
        </authorList>
    </citation>
    <scope>NUCLEOTIDE SEQUENCE [LARGE SCALE GENOMIC DNA]</scope>
    <source>
        <tissue evidence="4">Nenye</tissue>
    </source>
</reference>
<dbReference type="PANTHER" id="PTHR47274:SF1">
    <property type="entry name" value="BTB_POZ DOMAIN CONTAINING PROTEIN, EXPRESSED"/>
    <property type="match status" value="1"/>
</dbReference>
<evidence type="ECO:0000256" key="1">
    <source>
        <dbReference type="ARBA" id="ARBA00002668"/>
    </source>
</evidence>
<dbReference type="AlphaFoldDB" id="A0ABD3A0E0"/>
<dbReference type="InterPro" id="IPR011333">
    <property type="entry name" value="SKP1/BTB/POZ_sf"/>
</dbReference>
<sequence length="125" mass="13990">METDVKLELCEKVKFLSGNVAALENIHPDIRLKPGNDGRCIPAHRSLLATRSVSLRTMLGCPDITNAPPSKTITLPELNYEELEAFLDFLYRGDLPDQTVVKHFHALSIAALISRNFVTFEWADP</sequence>
<evidence type="ECO:0000313" key="4">
    <source>
        <dbReference type="EMBL" id="KAL3524035.1"/>
    </source>
</evidence>
<dbReference type="PROSITE" id="PS50097">
    <property type="entry name" value="BTB"/>
    <property type="match status" value="1"/>
</dbReference>
<comment type="pathway">
    <text evidence="2">Protein modification; protein ubiquitination.</text>
</comment>
<gene>
    <name evidence="4" type="ORF">ACH5RR_016869</name>
</gene>
<evidence type="ECO:0000259" key="3">
    <source>
        <dbReference type="PROSITE" id="PS50097"/>
    </source>
</evidence>
<evidence type="ECO:0000256" key="2">
    <source>
        <dbReference type="ARBA" id="ARBA00004906"/>
    </source>
</evidence>
<dbReference type="PANTHER" id="PTHR47274">
    <property type="entry name" value="BTB/POZ DOMAIN CONTAINING PROTEIN, EXPRESSED-RELATED"/>
    <property type="match status" value="1"/>
</dbReference>
<dbReference type="InterPro" id="IPR000210">
    <property type="entry name" value="BTB/POZ_dom"/>
</dbReference>
<protein>
    <recommendedName>
        <fullName evidence="3">BTB domain-containing protein</fullName>
    </recommendedName>
</protein>
<dbReference type="Proteomes" id="UP001630127">
    <property type="component" value="Unassembled WGS sequence"/>
</dbReference>
<dbReference type="InterPro" id="IPR044784">
    <property type="entry name" value="At1g01640-like"/>
</dbReference>
<comment type="function">
    <text evidence="1">May act as a substrate-specific adapter of an E3 ubiquitin-protein ligase complex (CUL3-RBX1-BTB) which mediates the ubiquitination and subsequent proteasomal degradation of target proteins.</text>
</comment>
<keyword evidence="5" id="KW-1185">Reference proteome</keyword>
<accession>A0ABD3A0E0</accession>
<proteinExistence type="predicted"/>
<dbReference type="Pfam" id="PF00651">
    <property type="entry name" value="BTB"/>
    <property type="match status" value="1"/>
</dbReference>
<comment type="caution">
    <text evidence="4">The sequence shown here is derived from an EMBL/GenBank/DDBJ whole genome shotgun (WGS) entry which is preliminary data.</text>
</comment>
<feature type="domain" description="BTB" evidence="3">
    <location>
        <begin position="28"/>
        <end position="99"/>
    </location>
</feature>
<dbReference type="SUPFAM" id="SSF54695">
    <property type="entry name" value="POZ domain"/>
    <property type="match status" value="1"/>
</dbReference>